<dbReference type="GeneID" id="39583712"/>
<evidence type="ECO:0000313" key="1">
    <source>
        <dbReference type="EMBL" id="ROT34533.1"/>
    </source>
</evidence>
<organism evidence="1 2">
    <name type="scientific">Sodiomyces alkalinus (strain CBS 110278 / VKM F-3762 / F11)</name>
    <name type="common">Alkaliphilic filamentous fungus</name>
    <dbReference type="NCBI Taxonomy" id="1314773"/>
    <lineage>
        <taxon>Eukaryota</taxon>
        <taxon>Fungi</taxon>
        <taxon>Dikarya</taxon>
        <taxon>Ascomycota</taxon>
        <taxon>Pezizomycotina</taxon>
        <taxon>Sordariomycetes</taxon>
        <taxon>Hypocreomycetidae</taxon>
        <taxon>Glomerellales</taxon>
        <taxon>Plectosphaerellaceae</taxon>
        <taxon>Sodiomyces</taxon>
    </lineage>
</organism>
<protein>
    <submittedName>
        <fullName evidence="1">Uncharacterized protein</fullName>
    </submittedName>
</protein>
<dbReference type="Proteomes" id="UP000272025">
    <property type="component" value="Unassembled WGS sequence"/>
</dbReference>
<dbReference type="RefSeq" id="XP_028462339.1">
    <property type="nucleotide sequence ID" value="XM_028615235.1"/>
</dbReference>
<dbReference type="AlphaFoldDB" id="A0A3N2PJ23"/>
<gene>
    <name evidence="1" type="ORF">SODALDRAFT_382456</name>
</gene>
<proteinExistence type="predicted"/>
<accession>A0A3N2PJ23</accession>
<name>A0A3N2PJ23_SODAK</name>
<sequence>MAQCRQQFFKRRKPPRPAAILFLLSLPLESSTSDSHLLVCIQFAFPSILTRLTVLSNLISSTLSTFITDLSTSAKHRAATYSSGGDGAGARYGPRLMRACNYTNFGLEDG</sequence>
<keyword evidence="2" id="KW-1185">Reference proteome</keyword>
<reference evidence="1 2" key="1">
    <citation type="journal article" date="2018" name="Mol. Ecol.">
        <title>The obligate alkalophilic soda-lake fungus Sodiomyces alkalinus has shifted to a protein diet.</title>
        <authorList>
            <person name="Grum-Grzhimaylo A.A."/>
            <person name="Falkoski D.L."/>
            <person name="van den Heuvel J."/>
            <person name="Valero-Jimenez C.A."/>
            <person name="Min B."/>
            <person name="Choi I.G."/>
            <person name="Lipzen A."/>
            <person name="Daum C.G."/>
            <person name="Aanen D.K."/>
            <person name="Tsang A."/>
            <person name="Henrissat B."/>
            <person name="Bilanenko E.N."/>
            <person name="de Vries R.P."/>
            <person name="van Kan J.A.L."/>
            <person name="Grigoriev I.V."/>
            <person name="Debets A.J.M."/>
        </authorList>
    </citation>
    <scope>NUCLEOTIDE SEQUENCE [LARGE SCALE GENOMIC DNA]</scope>
    <source>
        <strain evidence="1 2">F11</strain>
    </source>
</reference>
<dbReference type="EMBL" id="ML119069">
    <property type="protein sequence ID" value="ROT34533.1"/>
    <property type="molecule type" value="Genomic_DNA"/>
</dbReference>
<evidence type="ECO:0000313" key="2">
    <source>
        <dbReference type="Proteomes" id="UP000272025"/>
    </source>
</evidence>